<proteinExistence type="predicted"/>
<evidence type="ECO:0000313" key="2">
    <source>
        <dbReference type="EMBL" id="JAP21059.1"/>
    </source>
</evidence>
<sequence length="91" mass="10216">MNSVLLFVLSLQFSSCRDKYMLYPQLLWISSPDVLIMRSIRSFPSFSSTSFLILTAESSRDLLQLINLICFSVGISAKLRGISSSIAYTLL</sequence>
<dbReference type="AlphaFoldDB" id="A0A0V0HLP8"/>
<name>A0A0V0HLP8_SOLCH</name>
<feature type="chain" id="PRO_5006865943" evidence="1">
    <location>
        <begin position="17"/>
        <end position="91"/>
    </location>
</feature>
<reference evidence="2" key="1">
    <citation type="submission" date="2015-12" db="EMBL/GenBank/DDBJ databases">
        <title>Gene expression during late stages of embryo sac development: a critical building block for successful pollen-pistil interactions.</title>
        <authorList>
            <person name="Liu Y."/>
            <person name="Joly V."/>
            <person name="Sabar M."/>
            <person name="Matton D.P."/>
        </authorList>
    </citation>
    <scope>NUCLEOTIDE SEQUENCE</scope>
</reference>
<keyword evidence="1" id="KW-0732">Signal</keyword>
<feature type="signal peptide" evidence="1">
    <location>
        <begin position="1"/>
        <end position="16"/>
    </location>
</feature>
<accession>A0A0V0HLP8</accession>
<evidence type="ECO:0000256" key="1">
    <source>
        <dbReference type="SAM" id="SignalP"/>
    </source>
</evidence>
<organism evidence="2">
    <name type="scientific">Solanum chacoense</name>
    <name type="common">Chaco potato</name>
    <dbReference type="NCBI Taxonomy" id="4108"/>
    <lineage>
        <taxon>Eukaryota</taxon>
        <taxon>Viridiplantae</taxon>
        <taxon>Streptophyta</taxon>
        <taxon>Embryophyta</taxon>
        <taxon>Tracheophyta</taxon>
        <taxon>Spermatophyta</taxon>
        <taxon>Magnoliopsida</taxon>
        <taxon>eudicotyledons</taxon>
        <taxon>Gunneridae</taxon>
        <taxon>Pentapetalae</taxon>
        <taxon>asterids</taxon>
        <taxon>lamiids</taxon>
        <taxon>Solanales</taxon>
        <taxon>Solanaceae</taxon>
        <taxon>Solanoideae</taxon>
        <taxon>Solaneae</taxon>
        <taxon>Solanum</taxon>
    </lineage>
</organism>
<protein>
    <submittedName>
        <fullName evidence="2">Putative ovule protein</fullName>
    </submittedName>
</protein>
<dbReference type="EMBL" id="GEDG01018122">
    <property type="protein sequence ID" value="JAP21059.1"/>
    <property type="molecule type" value="Transcribed_RNA"/>
</dbReference>